<dbReference type="OrthoDB" id="9797097at2"/>
<dbReference type="InterPro" id="IPR036890">
    <property type="entry name" value="HATPase_C_sf"/>
</dbReference>
<feature type="transmembrane region" description="Helical" evidence="7">
    <location>
        <begin position="20"/>
        <end position="41"/>
    </location>
</feature>
<dbReference type="SUPFAM" id="SSF47384">
    <property type="entry name" value="Homodimeric domain of signal transducing histidine kinase"/>
    <property type="match status" value="1"/>
</dbReference>
<dbReference type="Gene3D" id="1.10.287.130">
    <property type="match status" value="1"/>
</dbReference>
<dbReference type="AlphaFoldDB" id="A0A4D7JYT9"/>
<evidence type="ECO:0000256" key="7">
    <source>
        <dbReference type="SAM" id="Phobius"/>
    </source>
</evidence>
<dbReference type="PRINTS" id="PR00344">
    <property type="entry name" value="BCTRLSENSOR"/>
</dbReference>
<keyword evidence="7" id="KW-0472">Membrane</keyword>
<keyword evidence="7" id="KW-0812">Transmembrane</keyword>
<feature type="transmembrane region" description="Helical" evidence="7">
    <location>
        <begin position="95"/>
        <end position="113"/>
    </location>
</feature>
<dbReference type="InterPro" id="IPR004358">
    <property type="entry name" value="Sig_transdc_His_kin-like_C"/>
</dbReference>
<sequence length="349" mass="40999">MYSMTVIYFTLLFKYDIEHSYFFHFMIQSILIAIIFVYYAQYIRPVRKRDKKISSYIIVFGLGGHGILQFFYFILLLLDFSGYQTYDIFYSTYGYFDSVTISLMGTGFFLWLLERESVKYMQTGQELDQFLYRTSHDIRSPITTLKGLIYLAKQEKNIDEVRLYFDKIDLSADRLQFIIDDISAFSQIKKYKPVPKRFKFPKFLSEGILNELEFSKNDREITVRIKANTTNQEINTDPLFLKIILKNLLSNAITYHKPSREEMYINILLDDNKYHWILSIEDNGTGIDKAIRDNIFDMFFRGTNESTGTGLGLFIVNVAVKKLRGEVKVDSTTKHGSTFKILIPKFPVY</sequence>
<dbReference type="Pfam" id="PF00512">
    <property type="entry name" value="HisKA"/>
    <property type="match status" value="1"/>
</dbReference>
<proteinExistence type="predicted"/>
<keyword evidence="6" id="KW-0902">Two-component regulatory system</keyword>
<keyword evidence="3" id="KW-0597">Phosphoprotein</keyword>
<dbReference type="CDD" id="cd00082">
    <property type="entry name" value="HisKA"/>
    <property type="match status" value="1"/>
</dbReference>
<dbReference type="PANTHER" id="PTHR43711">
    <property type="entry name" value="TWO-COMPONENT HISTIDINE KINASE"/>
    <property type="match status" value="1"/>
</dbReference>
<keyword evidence="10" id="KW-1185">Reference proteome</keyword>
<name>A0A4D7JYT9_9BACT</name>
<evidence type="ECO:0000256" key="4">
    <source>
        <dbReference type="ARBA" id="ARBA00022679"/>
    </source>
</evidence>
<dbReference type="PROSITE" id="PS50109">
    <property type="entry name" value="HIS_KIN"/>
    <property type="match status" value="1"/>
</dbReference>
<gene>
    <name evidence="9" type="ORF">DCC35_03250</name>
</gene>
<dbReference type="InterPro" id="IPR036097">
    <property type="entry name" value="HisK_dim/P_sf"/>
</dbReference>
<dbReference type="EC" id="2.7.13.3" evidence="2"/>
<dbReference type="EMBL" id="CP028923">
    <property type="protein sequence ID" value="QCK13844.1"/>
    <property type="molecule type" value="Genomic_DNA"/>
</dbReference>
<reference evidence="9 10" key="1">
    <citation type="submission" date="2018-04" db="EMBL/GenBank/DDBJ databases">
        <title>Complete genome uncultured novel isolate.</title>
        <authorList>
            <person name="Merlino G."/>
        </authorList>
    </citation>
    <scope>NUCLEOTIDE SEQUENCE [LARGE SCALE GENOMIC DNA]</scope>
    <source>
        <strain evidence="10">R1DC9</strain>
    </source>
</reference>
<feature type="domain" description="Histidine kinase" evidence="8">
    <location>
        <begin position="133"/>
        <end position="347"/>
    </location>
</feature>
<comment type="catalytic activity">
    <reaction evidence="1">
        <text>ATP + protein L-histidine = ADP + protein N-phospho-L-histidine.</text>
        <dbReference type="EC" id="2.7.13.3"/>
    </reaction>
</comment>
<evidence type="ECO:0000259" key="8">
    <source>
        <dbReference type="PROSITE" id="PS50109"/>
    </source>
</evidence>
<evidence type="ECO:0000256" key="5">
    <source>
        <dbReference type="ARBA" id="ARBA00022777"/>
    </source>
</evidence>
<organism evidence="9 10">
    <name type="scientific">Mangrovivirga cuniculi</name>
    <dbReference type="NCBI Taxonomy" id="2715131"/>
    <lineage>
        <taxon>Bacteria</taxon>
        <taxon>Pseudomonadati</taxon>
        <taxon>Bacteroidota</taxon>
        <taxon>Cytophagia</taxon>
        <taxon>Cytophagales</taxon>
        <taxon>Mangrovivirgaceae</taxon>
        <taxon>Mangrovivirga</taxon>
    </lineage>
</organism>
<evidence type="ECO:0000313" key="10">
    <source>
        <dbReference type="Proteomes" id="UP000298616"/>
    </source>
</evidence>
<evidence type="ECO:0000256" key="6">
    <source>
        <dbReference type="ARBA" id="ARBA00023012"/>
    </source>
</evidence>
<dbReference type="InterPro" id="IPR003661">
    <property type="entry name" value="HisK_dim/P_dom"/>
</dbReference>
<protein>
    <recommendedName>
        <fullName evidence="2">histidine kinase</fullName>
        <ecNumber evidence="2">2.7.13.3</ecNumber>
    </recommendedName>
</protein>
<dbReference type="Pfam" id="PF02518">
    <property type="entry name" value="HATPase_c"/>
    <property type="match status" value="1"/>
</dbReference>
<dbReference type="InterPro" id="IPR005467">
    <property type="entry name" value="His_kinase_dom"/>
</dbReference>
<keyword evidence="5" id="KW-0418">Kinase</keyword>
<evidence type="ECO:0000313" key="9">
    <source>
        <dbReference type="EMBL" id="QCK13844.1"/>
    </source>
</evidence>
<feature type="transmembrane region" description="Helical" evidence="7">
    <location>
        <begin position="53"/>
        <end position="75"/>
    </location>
</feature>
<evidence type="ECO:0000256" key="2">
    <source>
        <dbReference type="ARBA" id="ARBA00012438"/>
    </source>
</evidence>
<evidence type="ECO:0000256" key="1">
    <source>
        <dbReference type="ARBA" id="ARBA00000085"/>
    </source>
</evidence>
<dbReference type="Proteomes" id="UP000298616">
    <property type="component" value="Chromosome"/>
</dbReference>
<dbReference type="KEGG" id="fpf:DCC35_03250"/>
<dbReference type="InterPro" id="IPR003594">
    <property type="entry name" value="HATPase_dom"/>
</dbReference>
<accession>A0A4D7JYT9</accession>
<dbReference type="InterPro" id="IPR050736">
    <property type="entry name" value="Sensor_HK_Regulatory"/>
</dbReference>
<dbReference type="GO" id="GO:0000155">
    <property type="term" value="F:phosphorelay sensor kinase activity"/>
    <property type="evidence" value="ECO:0007669"/>
    <property type="project" value="InterPro"/>
</dbReference>
<keyword evidence="7" id="KW-1133">Transmembrane helix</keyword>
<dbReference type="SMART" id="SM00388">
    <property type="entry name" value="HisKA"/>
    <property type="match status" value="1"/>
</dbReference>
<evidence type="ECO:0000256" key="3">
    <source>
        <dbReference type="ARBA" id="ARBA00022553"/>
    </source>
</evidence>
<dbReference type="PANTHER" id="PTHR43711:SF1">
    <property type="entry name" value="HISTIDINE KINASE 1"/>
    <property type="match status" value="1"/>
</dbReference>
<keyword evidence="4" id="KW-0808">Transferase</keyword>
<dbReference type="SMART" id="SM00387">
    <property type="entry name" value="HATPase_c"/>
    <property type="match status" value="1"/>
</dbReference>
<dbReference type="SUPFAM" id="SSF55874">
    <property type="entry name" value="ATPase domain of HSP90 chaperone/DNA topoisomerase II/histidine kinase"/>
    <property type="match status" value="1"/>
</dbReference>
<dbReference type="Gene3D" id="3.30.565.10">
    <property type="entry name" value="Histidine kinase-like ATPase, C-terminal domain"/>
    <property type="match status" value="1"/>
</dbReference>